<feature type="transmembrane region" description="Helical" evidence="8">
    <location>
        <begin position="35"/>
        <end position="57"/>
    </location>
</feature>
<organism evidence="9 10">
    <name type="scientific">Microbacterium saperdae</name>
    <dbReference type="NCBI Taxonomy" id="69368"/>
    <lineage>
        <taxon>Bacteria</taxon>
        <taxon>Bacillati</taxon>
        <taxon>Actinomycetota</taxon>
        <taxon>Actinomycetes</taxon>
        <taxon>Micrococcales</taxon>
        <taxon>Microbacteriaceae</taxon>
        <taxon>Microbacterium</taxon>
    </lineage>
</organism>
<dbReference type="PANTHER" id="PTHR31806">
    <property type="entry name" value="PURINE-CYTOSINE PERMEASE FCY2-RELATED"/>
    <property type="match status" value="1"/>
</dbReference>
<comment type="caution">
    <text evidence="9">The sequence shown here is derived from an EMBL/GenBank/DDBJ whole genome shotgun (WGS) entry which is preliminary data.</text>
</comment>
<feature type="transmembrane region" description="Helical" evidence="8">
    <location>
        <begin position="63"/>
        <end position="82"/>
    </location>
</feature>
<evidence type="ECO:0000313" key="10">
    <source>
        <dbReference type="Proteomes" id="UP000317209"/>
    </source>
</evidence>
<evidence type="ECO:0000256" key="3">
    <source>
        <dbReference type="ARBA" id="ARBA00022448"/>
    </source>
</evidence>
<feature type="transmembrane region" description="Helical" evidence="8">
    <location>
        <begin position="446"/>
        <end position="467"/>
    </location>
</feature>
<keyword evidence="10" id="KW-1185">Reference proteome</keyword>
<keyword evidence="3 7" id="KW-0813">Transport</keyword>
<evidence type="ECO:0000256" key="1">
    <source>
        <dbReference type="ARBA" id="ARBA00004141"/>
    </source>
</evidence>
<feature type="transmembrane region" description="Helical" evidence="8">
    <location>
        <begin position="141"/>
        <end position="164"/>
    </location>
</feature>
<feature type="transmembrane region" description="Helical" evidence="8">
    <location>
        <begin position="366"/>
        <end position="387"/>
    </location>
</feature>
<dbReference type="EMBL" id="VFOX01000001">
    <property type="protein sequence ID" value="TQL86402.1"/>
    <property type="molecule type" value="Genomic_DNA"/>
</dbReference>
<dbReference type="PANTHER" id="PTHR31806:SF1">
    <property type="entry name" value="PURINE-CYTOSINE PERMEASE FCY2-RELATED"/>
    <property type="match status" value="1"/>
</dbReference>
<gene>
    <name evidence="9" type="ORF">FB560_2060</name>
</gene>
<evidence type="ECO:0000313" key="9">
    <source>
        <dbReference type="EMBL" id="TQL86402.1"/>
    </source>
</evidence>
<comment type="similarity">
    <text evidence="2 7">Belongs to the purine-cytosine permease (2.A.39) family.</text>
</comment>
<protein>
    <submittedName>
        <fullName evidence="9">NCS1 family nucleobase:cation symporter-1</fullName>
    </submittedName>
</protein>
<evidence type="ECO:0000256" key="6">
    <source>
        <dbReference type="ARBA" id="ARBA00023136"/>
    </source>
</evidence>
<feature type="transmembrane region" description="Helical" evidence="8">
    <location>
        <begin position="102"/>
        <end position="121"/>
    </location>
</feature>
<dbReference type="Proteomes" id="UP000317209">
    <property type="component" value="Unassembled WGS sequence"/>
</dbReference>
<dbReference type="PIRSF" id="PIRSF002744">
    <property type="entry name" value="Pur-cyt_permease"/>
    <property type="match status" value="1"/>
</dbReference>
<name>A0A543BNK4_9MICO</name>
<dbReference type="Pfam" id="PF02133">
    <property type="entry name" value="Transp_cyt_pur"/>
    <property type="match status" value="1"/>
</dbReference>
<keyword evidence="5 8" id="KW-1133">Transmembrane helix</keyword>
<dbReference type="RefSeq" id="WP_141872257.1">
    <property type="nucleotide sequence ID" value="NZ_VFOX01000001.1"/>
</dbReference>
<keyword evidence="4 8" id="KW-0812">Transmembrane</keyword>
<feature type="transmembrane region" description="Helical" evidence="8">
    <location>
        <begin position="171"/>
        <end position="193"/>
    </location>
</feature>
<sequence>MTSQQTTTTGTLIIERRTIDMVPKNERHGTPWSQFTLWFGGNMQITAIVTGLIAVAIFHAEPLTAIIAVLVGNVIGGVTMALHSGQGPRMGLPQMISSRAQFGVIGATLPLVLVICMYLGFASTGAALAGDAISHLLGLPSTAGAAPVVGILIFGVLTVIVSVFGYQLIHVMGRVATVAGILGFAYLFFQLFANYDVGASFGEGATDAATFMVCLTLGASWQMTYAPYVADYSRYLPADTPVSTTFWSTFLGSVTGTQISMTLGILIGAVSGEALLGGPVGFVGHLAGPAAAAFVIYLVIIVGKLTANTLNAYGGIMSTVTVITSFNAGTRITSRARSIYIIVFVALTMVIAIAASADFLNNFKNFVLLLLAVFIPWSIINLVDYYLISKERIDIPALYDRRGRYGAVNWTALVSYAIGIAVQIPFLTSDTYSVLGTFNGPLADVMGGIDVSWAVSMIVTFAVYYPWAKRTMRPPSAMIYPRDYTPEQTGQIAVV</sequence>
<accession>A0A543BNK4</accession>
<keyword evidence="6 7" id="KW-0472">Membrane</keyword>
<reference evidence="9 10" key="1">
    <citation type="submission" date="2019-06" db="EMBL/GenBank/DDBJ databases">
        <title>Sequencing the genomes of 1000 actinobacteria strains.</title>
        <authorList>
            <person name="Klenk H.-P."/>
        </authorList>
    </citation>
    <scope>NUCLEOTIDE SEQUENCE [LARGE SCALE GENOMIC DNA]</scope>
    <source>
        <strain evidence="9 10">DSM 20169</strain>
    </source>
</reference>
<feature type="transmembrane region" description="Helical" evidence="8">
    <location>
        <begin position="407"/>
        <end position="426"/>
    </location>
</feature>
<feature type="transmembrane region" description="Helical" evidence="8">
    <location>
        <begin position="282"/>
        <end position="303"/>
    </location>
</feature>
<feature type="transmembrane region" description="Helical" evidence="8">
    <location>
        <begin position="246"/>
        <end position="270"/>
    </location>
</feature>
<evidence type="ECO:0000256" key="7">
    <source>
        <dbReference type="PIRNR" id="PIRNR002744"/>
    </source>
</evidence>
<evidence type="ECO:0000256" key="2">
    <source>
        <dbReference type="ARBA" id="ARBA00008974"/>
    </source>
</evidence>
<comment type="subcellular location">
    <subcellularLocation>
        <location evidence="1">Membrane</location>
        <topology evidence="1">Multi-pass membrane protein</topology>
    </subcellularLocation>
</comment>
<dbReference type="CDD" id="cd11484">
    <property type="entry name" value="SLC-NCS1sbd_CobB-like"/>
    <property type="match status" value="1"/>
</dbReference>
<dbReference type="GO" id="GO:0005886">
    <property type="term" value="C:plasma membrane"/>
    <property type="evidence" value="ECO:0007669"/>
    <property type="project" value="TreeGrafter"/>
</dbReference>
<proteinExistence type="inferred from homology"/>
<dbReference type="InterPro" id="IPR026030">
    <property type="entry name" value="Pur-cyt_permease_Fcy2/21/22"/>
</dbReference>
<dbReference type="OrthoDB" id="9809167at2"/>
<evidence type="ECO:0000256" key="8">
    <source>
        <dbReference type="SAM" id="Phobius"/>
    </source>
</evidence>
<dbReference type="InterPro" id="IPR001248">
    <property type="entry name" value="Pur-cyt_permease"/>
</dbReference>
<feature type="transmembrane region" description="Helical" evidence="8">
    <location>
        <begin position="339"/>
        <end position="360"/>
    </location>
</feature>
<dbReference type="AlphaFoldDB" id="A0A543BNK4"/>
<evidence type="ECO:0000256" key="4">
    <source>
        <dbReference type="ARBA" id="ARBA00022692"/>
    </source>
</evidence>
<dbReference type="Gene3D" id="1.10.4160.10">
    <property type="entry name" value="Hydantoin permease"/>
    <property type="match status" value="1"/>
</dbReference>
<evidence type="ECO:0000256" key="5">
    <source>
        <dbReference type="ARBA" id="ARBA00022989"/>
    </source>
</evidence>
<dbReference type="GO" id="GO:0022857">
    <property type="term" value="F:transmembrane transporter activity"/>
    <property type="evidence" value="ECO:0007669"/>
    <property type="project" value="InterPro"/>
</dbReference>